<dbReference type="Proteomes" id="UP000030101">
    <property type="component" value="Unassembled WGS sequence"/>
</dbReference>
<comment type="caution">
    <text evidence="2">The sequence shown here is derived from an EMBL/GenBank/DDBJ whole genome shotgun (WGS) entry which is preliminary data.</text>
</comment>
<dbReference type="NCBIfam" id="TIGR02543">
    <property type="entry name" value="List_Bact_rpt"/>
    <property type="match status" value="2"/>
</dbReference>
<dbReference type="Pfam" id="PF09479">
    <property type="entry name" value="Flg_new"/>
    <property type="match status" value="2"/>
</dbReference>
<evidence type="ECO:0000256" key="1">
    <source>
        <dbReference type="ARBA" id="ARBA00004196"/>
    </source>
</evidence>
<sequence length="493" mass="54160">MKQIHIIALLGIVLICFTSCKNKNNSGGDVKNYYTVTFDADGGTPAPPAQRVEKGKTATVPSPVPTKQNFLFIAWSLDGTNAYDFQTPVTKDITLKAKWQEESIVEYWQVAWELNGGTWTADDNHPTQVLKGGTLTEPNPPTKDGHTFEGWYREASLINKITFPYNVSGVTSDLTLYAKWKAKAPQPNPTAPGVYVAGTDRTEANGLVATIWKDGNVFKRFPEDNVTRGTSVFVGAQKVYSVGIRSGKYYSAMFYEDDQSKSYPLYSRAYSVFVSGEDIYVAGDANDDPCLWKNHKQIKLPSKSNYNGRARSVFVSGNDVYAAGYLLSSSGKKDIAVLWKNDQLVELSDGKTAARAHSVYVSGKDVYVVGEETSGSPQAILWKNSVPVQLPKGDFDHLVARSVSVSGGDVYIVGEARKGVSEFYAILWENNKITKLGYKAKASSVAVSGKDIYVAGYESDIREDQTRAVMWKNGTKTILGNSSSVARHIFIKE</sequence>
<name>A0ABR4XIY0_9PORP</name>
<comment type="subcellular location">
    <subcellularLocation>
        <location evidence="1">Cell envelope</location>
    </subcellularLocation>
</comment>
<dbReference type="SUPFAM" id="SSF50965">
    <property type="entry name" value="Galactose oxidase, central domain"/>
    <property type="match status" value="1"/>
</dbReference>
<accession>A0ABR4XIY0</accession>
<proteinExistence type="predicted"/>
<dbReference type="InterPro" id="IPR042229">
    <property type="entry name" value="Listeria/Bacterioides_rpt_sf"/>
</dbReference>
<dbReference type="InterPro" id="IPR011043">
    <property type="entry name" value="Gal_Oxase/kelch_b-propeller"/>
</dbReference>
<keyword evidence="3" id="KW-1185">Reference proteome</keyword>
<dbReference type="Gene3D" id="2.60.40.4270">
    <property type="entry name" value="Listeria-Bacteroides repeat domain"/>
    <property type="match status" value="2"/>
</dbReference>
<reference evidence="2 3" key="1">
    <citation type="submission" date="2014-08" db="EMBL/GenBank/DDBJ databases">
        <title>Porphyromonas canoris strain:OH2762 Genome sequencing.</title>
        <authorList>
            <person name="Wallis C."/>
            <person name="Deusch O."/>
            <person name="O'Flynn C."/>
            <person name="Davis I."/>
            <person name="Jospin G."/>
            <person name="Darling A.E."/>
            <person name="Coil D.A."/>
            <person name="Alexiev A."/>
            <person name="Horsfall A."/>
            <person name="Kirkwood N."/>
            <person name="Harris S."/>
            <person name="Eisen J.A."/>
        </authorList>
    </citation>
    <scope>NUCLEOTIDE SEQUENCE [LARGE SCALE GENOMIC DNA]</scope>
    <source>
        <strain evidence="3">COT-108 OH2762</strain>
    </source>
</reference>
<dbReference type="EMBL" id="JQZV01000013">
    <property type="protein sequence ID" value="KGN91661.1"/>
    <property type="molecule type" value="Genomic_DNA"/>
</dbReference>
<gene>
    <name evidence="2" type="ORF">HQ43_06030</name>
</gene>
<dbReference type="InterPro" id="IPR013378">
    <property type="entry name" value="InlB-like_B-rpt"/>
</dbReference>
<evidence type="ECO:0000313" key="3">
    <source>
        <dbReference type="Proteomes" id="UP000030101"/>
    </source>
</evidence>
<evidence type="ECO:0008006" key="4">
    <source>
        <dbReference type="Google" id="ProtNLM"/>
    </source>
</evidence>
<dbReference type="RefSeq" id="WP_036790955.1">
    <property type="nucleotide sequence ID" value="NZ_JQZV01000013.1"/>
</dbReference>
<protein>
    <recommendedName>
        <fullName evidence="4">Repeat domain (List_Bact_rpt)</fullName>
    </recommendedName>
</protein>
<organism evidence="2 3">
    <name type="scientific">Porphyromonas canoris</name>
    <dbReference type="NCBI Taxonomy" id="36875"/>
    <lineage>
        <taxon>Bacteria</taxon>
        <taxon>Pseudomonadati</taxon>
        <taxon>Bacteroidota</taxon>
        <taxon>Bacteroidia</taxon>
        <taxon>Bacteroidales</taxon>
        <taxon>Porphyromonadaceae</taxon>
        <taxon>Porphyromonas</taxon>
    </lineage>
</organism>
<evidence type="ECO:0000313" key="2">
    <source>
        <dbReference type="EMBL" id="KGN91661.1"/>
    </source>
</evidence>